<evidence type="ECO:0000256" key="1">
    <source>
        <dbReference type="SAM" id="MobiDB-lite"/>
    </source>
</evidence>
<feature type="compositionally biased region" description="Basic and acidic residues" evidence="1">
    <location>
        <begin position="74"/>
        <end position="83"/>
    </location>
</feature>
<proteinExistence type="predicted"/>
<feature type="region of interest" description="Disordered" evidence="1">
    <location>
        <begin position="1"/>
        <end position="91"/>
    </location>
</feature>
<accession>A0A645E317</accession>
<feature type="compositionally biased region" description="Basic residues" evidence="1">
    <location>
        <begin position="52"/>
        <end position="68"/>
    </location>
</feature>
<evidence type="ECO:0000313" key="2">
    <source>
        <dbReference type="EMBL" id="MPM95929.1"/>
    </source>
</evidence>
<comment type="caution">
    <text evidence="2">The sequence shown here is derived from an EMBL/GenBank/DDBJ whole genome shotgun (WGS) entry which is preliminary data.</text>
</comment>
<dbReference type="AlphaFoldDB" id="A0A645E317"/>
<organism evidence="2">
    <name type="scientific">bioreactor metagenome</name>
    <dbReference type="NCBI Taxonomy" id="1076179"/>
    <lineage>
        <taxon>unclassified sequences</taxon>
        <taxon>metagenomes</taxon>
        <taxon>ecological metagenomes</taxon>
    </lineage>
</organism>
<dbReference type="EMBL" id="VSSQ01042362">
    <property type="protein sequence ID" value="MPM95929.1"/>
    <property type="molecule type" value="Genomic_DNA"/>
</dbReference>
<name>A0A645E317_9ZZZZ</name>
<feature type="compositionally biased region" description="Basic and acidic residues" evidence="1">
    <location>
        <begin position="24"/>
        <end position="41"/>
    </location>
</feature>
<protein>
    <submittedName>
        <fullName evidence="2">Uncharacterized protein</fullName>
    </submittedName>
</protein>
<sequence length="165" mass="18494">MVRPGGARSGIFILSGALWPSRPRAQDHREPVHGNVAEKRPSRLPFQGIHVARSRRQQHHSDPHRRQRGVGPGRADRHGDRPEQGWPESDQGPYRCRYGCLGRTSLHRGRADCGPFGCPSDRRPDEGIGFTNLRQQPGGRTAGRFVHLQGRCGQADDHRPILSQR</sequence>
<gene>
    <name evidence="2" type="ORF">SDC9_143085</name>
</gene>
<reference evidence="2" key="1">
    <citation type="submission" date="2019-08" db="EMBL/GenBank/DDBJ databases">
        <authorList>
            <person name="Kucharzyk K."/>
            <person name="Murdoch R.W."/>
            <person name="Higgins S."/>
            <person name="Loffler F."/>
        </authorList>
    </citation>
    <scope>NUCLEOTIDE SEQUENCE</scope>
</reference>